<dbReference type="PROSITE" id="PS50943">
    <property type="entry name" value="HTH_CROC1"/>
    <property type="match status" value="1"/>
</dbReference>
<gene>
    <name evidence="2" type="ORF">NC799_07050</name>
</gene>
<accession>A0A9X3WDE9</accession>
<sequence>MDFVTLHQCFKEESVDDPIIIEFLHNWLPKKVKYLANEVAVEMNTKLRNDDFEAITGKLIILIVEKIEEVEPGVPFRSWICQSTKWVTKNFIRKKKAILIDTSENNNSISNFCTEEELDDFMNEEHSLDSTMLIQFALEDFNMTIDQLSDKTRINIQTLKKIINGKMMPWKLTIEEVAQILHTLNISIDEFIKGLKNKTIIINSKDVNIDGIQLPRAKNMNKREQKKAMIDMEKQIMVQDEAEERDEFIQTLKNFVNR</sequence>
<dbReference type="Proteomes" id="UP001145069">
    <property type="component" value="Unassembled WGS sequence"/>
</dbReference>
<dbReference type="Gene3D" id="1.10.260.40">
    <property type="entry name" value="lambda repressor-like DNA-binding domains"/>
    <property type="match status" value="1"/>
</dbReference>
<evidence type="ECO:0000313" key="3">
    <source>
        <dbReference type="Proteomes" id="UP001145069"/>
    </source>
</evidence>
<dbReference type="InterPro" id="IPR010982">
    <property type="entry name" value="Lambda_DNA-bd_dom_sf"/>
</dbReference>
<evidence type="ECO:0000259" key="1">
    <source>
        <dbReference type="PROSITE" id="PS50943"/>
    </source>
</evidence>
<dbReference type="InterPro" id="IPR001387">
    <property type="entry name" value="Cro/C1-type_HTH"/>
</dbReference>
<dbReference type="EMBL" id="JAMQKC010000004">
    <property type="protein sequence ID" value="MDC3416673.1"/>
    <property type="molecule type" value="Genomic_DNA"/>
</dbReference>
<dbReference type="GO" id="GO:0003677">
    <property type="term" value="F:DNA binding"/>
    <property type="evidence" value="ECO:0007669"/>
    <property type="project" value="InterPro"/>
</dbReference>
<dbReference type="SMART" id="SM00530">
    <property type="entry name" value="HTH_XRE"/>
    <property type="match status" value="1"/>
</dbReference>
<reference evidence="2" key="1">
    <citation type="submission" date="2022-06" db="EMBL/GenBank/DDBJ databases">
        <title>Aquibacillus sp. a new bacterium isolated from soil saline samples.</title>
        <authorList>
            <person name="Galisteo C."/>
            <person name="De La Haba R."/>
            <person name="Sanchez-Porro C."/>
            <person name="Ventosa A."/>
        </authorList>
    </citation>
    <scope>NUCLEOTIDE SEQUENCE</scope>
    <source>
        <strain evidence="2">3ASR75-54</strain>
    </source>
</reference>
<keyword evidence="3" id="KW-1185">Reference proteome</keyword>
<dbReference type="AlphaFoldDB" id="A0A9X3WDE9"/>
<name>A0A9X3WDE9_9BACI</name>
<dbReference type="RefSeq" id="WP_272445687.1">
    <property type="nucleotide sequence ID" value="NZ_JAMQKC010000004.1"/>
</dbReference>
<dbReference type="CDD" id="cd00093">
    <property type="entry name" value="HTH_XRE"/>
    <property type="match status" value="1"/>
</dbReference>
<evidence type="ECO:0000313" key="2">
    <source>
        <dbReference type="EMBL" id="MDC3416673.1"/>
    </source>
</evidence>
<comment type="caution">
    <text evidence="2">The sequence shown here is derived from an EMBL/GenBank/DDBJ whole genome shotgun (WGS) entry which is preliminary data.</text>
</comment>
<organism evidence="2 3">
    <name type="scientific">Aquibacillus salsiterrae</name>
    <dbReference type="NCBI Taxonomy" id="2950439"/>
    <lineage>
        <taxon>Bacteria</taxon>
        <taxon>Bacillati</taxon>
        <taxon>Bacillota</taxon>
        <taxon>Bacilli</taxon>
        <taxon>Bacillales</taxon>
        <taxon>Bacillaceae</taxon>
        <taxon>Aquibacillus</taxon>
    </lineage>
</organism>
<dbReference type="SUPFAM" id="SSF47413">
    <property type="entry name" value="lambda repressor-like DNA-binding domains"/>
    <property type="match status" value="1"/>
</dbReference>
<protein>
    <submittedName>
        <fullName evidence="2">Helix-turn-helix domain-containing protein</fullName>
    </submittedName>
</protein>
<feature type="domain" description="HTH cro/C1-type" evidence="1">
    <location>
        <begin position="134"/>
        <end position="191"/>
    </location>
</feature>
<dbReference type="Pfam" id="PF12844">
    <property type="entry name" value="HTH_19"/>
    <property type="match status" value="1"/>
</dbReference>
<proteinExistence type="predicted"/>